<keyword evidence="3" id="KW-1185">Reference proteome</keyword>
<keyword evidence="1" id="KW-0472">Membrane</keyword>
<evidence type="ECO:0000256" key="1">
    <source>
        <dbReference type="SAM" id="Phobius"/>
    </source>
</evidence>
<feature type="transmembrane region" description="Helical" evidence="1">
    <location>
        <begin position="7"/>
        <end position="27"/>
    </location>
</feature>
<sequence>MLKNRRYLFATQIILCMVVIILVFAIHTSKEAPTAIRFDSLNDLKKYCHYICWKHPSDGGELCHCDSSPMKKAPEHLK</sequence>
<comment type="caution">
    <text evidence="2">The sequence shown here is derived from an EMBL/GenBank/DDBJ whole genome shotgun (WGS) entry which is preliminary data.</text>
</comment>
<dbReference type="Proteomes" id="UP000887458">
    <property type="component" value="Unassembled WGS sequence"/>
</dbReference>
<keyword evidence="1" id="KW-1133">Transmembrane helix</keyword>
<accession>A0ABQ8JDS1</accession>
<proteinExistence type="predicted"/>
<evidence type="ECO:0000313" key="2">
    <source>
        <dbReference type="EMBL" id="KAH9420749.1"/>
    </source>
</evidence>
<keyword evidence="1" id="KW-0812">Transmembrane</keyword>
<organism evidence="2 3">
    <name type="scientific">Dermatophagoides pteronyssinus</name>
    <name type="common">European house dust mite</name>
    <dbReference type="NCBI Taxonomy" id="6956"/>
    <lineage>
        <taxon>Eukaryota</taxon>
        <taxon>Metazoa</taxon>
        <taxon>Ecdysozoa</taxon>
        <taxon>Arthropoda</taxon>
        <taxon>Chelicerata</taxon>
        <taxon>Arachnida</taxon>
        <taxon>Acari</taxon>
        <taxon>Acariformes</taxon>
        <taxon>Sarcoptiformes</taxon>
        <taxon>Astigmata</taxon>
        <taxon>Psoroptidia</taxon>
        <taxon>Analgoidea</taxon>
        <taxon>Pyroglyphidae</taxon>
        <taxon>Dermatophagoidinae</taxon>
        <taxon>Dermatophagoides</taxon>
    </lineage>
</organism>
<name>A0ABQ8JDS1_DERPT</name>
<evidence type="ECO:0000313" key="3">
    <source>
        <dbReference type="Proteomes" id="UP000887458"/>
    </source>
</evidence>
<dbReference type="EMBL" id="NJHN03000047">
    <property type="protein sequence ID" value="KAH9420749.1"/>
    <property type="molecule type" value="Genomic_DNA"/>
</dbReference>
<reference evidence="2 3" key="2">
    <citation type="journal article" date="2022" name="Mol. Biol. Evol.">
        <title>Comparative Genomics Reveals Insights into the Divergent Evolution of Astigmatic Mites and Household Pest Adaptations.</title>
        <authorList>
            <person name="Xiong Q."/>
            <person name="Wan A.T."/>
            <person name="Liu X."/>
            <person name="Fung C.S."/>
            <person name="Xiao X."/>
            <person name="Malainual N."/>
            <person name="Hou J."/>
            <person name="Wang L."/>
            <person name="Wang M."/>
            <person name="Yang K.Y."/>
            <person name="Cui Y."/>
            <person name="Leung E.L."/>
            <person name="Nong W."/>
            <person name="Shin S.K."/>
            <person name="Au S.W."/>
            <person name="Jeong K.Y."/>
            <person name="Chew F.T."/>
            <person name="Hui J.H."/>
            <person name="Leung T.F."/>
            <person name="Tungtrongchitr A."/>
            <person name="Zhong N."/>
            <person name="Liu Z."/>
            <person name="Tsui S.K."/>
        </authorList>
    </citation>
    <scope>NUCLEOTIDE SEQUENCE [LARGE SCALE GENOMIC DNA]</scope>
    <source>
        <strain evidence="2">Derp</strain>
    </source>
</reference>
<protein>
    <submittedName>
        <fullName evidence="2">Uncharacterized protein</fullName>
    </submittedName>
</protein>
<reference evidence="2 3" key="1">
    <citation type="journal article" date="2018" name="J. Allergy Clin. Immunol.">
        <title>High-quality assembly of Dermatophagoides pteronyssinus genome and transcriptome reveals a wide range of novel allergens.</title>
        <authorList>
            <person name="Liu X.Y."/>
            <person name="Yang K.Y."/>
            <person name="Wang M.Q."/>
            <person name="Kwok J.S."/>
            <person name="Zeng X."/>
            <person name="Yang Z."/>
            <person name="Xiao X.J."/>
            <person name="Lau C.P."/>
            <person name="Li Y."/>
            <person name="Huang Z.M."/>
            <person name="Ba J.G."/>
            <person name="Yim A.K."/>
            <person name="Ouyang C.Y."/>
            <person name="Ngai S.M."/>
            <person name="Chan T.F."/>
            <person name="Leung E.L."/>
            <person name="Liu L."/>
            <person name="Liu Z.G."/>
            <person name="Tsui S.K."/>
        </authorList>
    </citation>
    <scope>NUCLEOTIDE SEQUENCE [LARGE SCALE GENOMIC DNA]</scope>
    <source>
        <strain evidence="2">Derp</strain>
    </source>
</reference>
<gene>
    <name evidence="2" type="ORF">DERP_001180</name>
</gene>